<evidence type="ECO:0000256" key="1">
    <source>
        <dbReference type="PROSITE-ProRule" id="PRU00267"/>
    </source>
</evidence>
<feature type="domain" description="HMG box" evidence="3">
    <location>
        <begin position="61"/>
        <end position="132"/>
    </location>
</feature>
<keyword evidence="1" id="KW-0238">DNA-binding</keyword>
<dbReference type="VEuPathDB" id="FungiDB:RhiirFUN_019329"/>
<sequence>MNSMNLNSYTMLSPQSPPIYSIIEQVLSELDPTTYSKILRQVSLPIEKLICPKKKSRKGNIPRPQNSFVIYRRDFMAKVKLNYGHEISSNLPFVSTKAAKWWSSENSEVKNTYQIIADLARKVHIRVYPNYVFKPKKRPNKYTIKDIFFEDIPPQQQMNQPIQYTPPSPPLSNSSNSNSDNNNSQPLPSINQLLSIADDNNNYDRRMCRSFRGPY</sequence>
<dbReference type="EMBL" id="KT212859">
    <property type="protein sequence ID" value="ANQ32201.1"/>
    <property type="molecule type" value="Genomic_DNA"/>
</dbReference>
<evidence type="ECO:0000256" key="2">
    <source>
        <dbReference type="SAM" id="MobiDB-lite"/>
    </source>
</evidence>
<dbReference type="VEuPathDB" id="FungiDB:RhiirA1_377912"/>
<dbReference type="Pfam" id="PF00505">
    <property type="entry name" value="HMG_box"/>
    <property type="match status" value="1"/>
</dbReference>
<evidence type="ECO:0000313" key="4">
    <source>
        <dbReference type="EMBL" id="ANQ32201.1"/>
    </source>
</evidence>
<dbReference type="SUPFAM" id="SSF47095">
    <property type="entry name" value="HMG-box"/>
    <property type="match status" value="1"/>
</dbReference>
<keyword evidence="1" id="KW-0539">Nucleus</keyword>
<dbReference type="AlphaFoldDB" id="A0A1B1ETR1"/>
<dbReference type="SMART" id="SM00398">
    <property type="entry name" value="HMG"/>
    <property type="match status" value="1"/>
</dbReference>
<dbReference type="PROSITE" id="PS50118">
    <property type="entry name" value="HMG_BOX_2"/>
    <property type="match status" value="1"/>
</dbReference>
<proteinExistence type="predicted"/>
<dbReference type="VEuPathDB" id="FungiDB:FUN_017909"/>
<feature type="DNA-binding region" description="HMG box" evidence="1">
    <location>
        <begin position="61"/>
        <end position="132"/>
    </location>
</feature>
<organism evidence="4">
    <name type="scientific">Rhizophagus irregularis</name>
    <dbReference type="NCBI Taxonomy" id="588596"/>
    <lineage>
        <taxon>Eukaryota</taxon>
        <taxon>Fungi</taxon>
        <taxon>Fungi incertae sedis</taxon>
        <taxon>Mucoromycota</taxon>
        <taxon>Glomeromycotina</taxon>
        <taxon>Glomeromycetes</taxon>
        <taxon>Glomerales</taxon>
        <taxon>Glomeraceae</taxon>
        <taxon>Rhizophagus</taxon>
    </lineage>
</organism>
<dbReference type="GO" id="GO:0005634">
    <property type="term" value="C:nucleus"/>
    <property type="evidence" value="ECO:0007669"/>
    <property type="project" value="UniProtKB-UniRule"/>
</dbReference>
<accession>A0A1B1ETR1</accession>
<name>A0A1B1ETR1_9GLOM</name>
<evidence type="ECO:0000259" key="3">
    <source>
        <dbReference type="PROSITE" id="PS50118"/>
    </source>
</evidence>
<feature type="compositionally biased region" description="Low complexity" evidence="2">
    <location>
        <begin position="171"/>
        <end position="189"/>
    </location>
</feature>
<dbReference type="OrthoDB" id="6247875at2759"/>
<feature type="region of interest" description="Disordered" evidence="2">
    <location>
        <begin position="157"/>
        <end position="189"/>
    </location>
</feature>
<dbReference type="InterPro" id="IPR036910">
    <property type="entry name" value="HMG_box_dom_sf"/>
</dbReference>
<dbReference type="GO" id="GO:0003677">
    <property type="term" value="F:DNA binding"/>
    <property type="evidence" value="ECO:0007669"/>
    <property type="project" value="UniProtKB-UniRule"/>
</dbReference>
<reference evidence="4" key="1">
    <citation type="submission" date="2015-06" db="EMBL/GenBank/DDBJ databases">
        <title>Evolution and Diversity of Sexually-Related Genes in an Arbuscular Mycorrhizal Fungi.</title>
        <authorList>
            <person name="Charron P."/>
            <person name="Marton T."/>
            <person name="Corradi N."/>
        </authorList>
    </citation>
    <scope>NUCLEOTIDE SEQUENCE</scope>
    <source>
        <strain evidence="4">A4</strain>
    </source>
</reference>
<protein>
    <submittedName>
        <fullName evidence="4">MATA-HMG</fullName>
    </submittedName>
</protein>
<dbReference type="Gene3D" id="1.10.30.10">
    <property type="entry name" value="High mobility group box domain"/>
    <property type="match status" value="1"/>
</dbReference>
<dbReference type="InterPro" id="IPR009071">
    <property type="entry name" value="HMG_box_dom"/>
</dbReference>
<gene>
    <name evidence="4" type="primary">HMG124</name>
</gene>